<organism evidence="2 3">
    <name type="scientific">Planctomyces bekefii</name>
    <dbReference type="NCBI Taxonomy" id="1653850"/>
    <lineage>
        <taxon>Bacteria</taxon>
        <taxon>Pseudomonadati</taxon>
        <taxon>Planctomycetota</taxon>
        <taxon>Planctomycetia</taxon>
        <taxon>Planctomycetales</taxon>
        <taxon>Planctomycetaceae</taxon>
        <taxon>Planctomyces</taxon>
    </lineage>
</organism>
<comment type="caution">
    <text evidence="2">The sequence shown here is derived from an EMBL/GenBank/DDBJ whole genome shotgun (WGS) entry which is preliminary data.</text>
</comment>
<dbReference type="InterPro" id="IPR025537">
    <property type="entry name" value="DUF4423"/>
</dbReference>
<proteinExistence type="predicted"/>
<dbReference type="NCBIfam" id="TIGR02147">
    <property type="entry name" value="Fsuc_second"/>
    <property type="match status" value="1"/>
</dbReference>
<feature type="non-terminal residue" evidence="2">
    <location>
        <position position="1"/>
    </location>
</feature>
<evidence type="ECO:0000313" key="3">
    <source>
        <dbReference type="Proteomes" id="UP000321083"/>
    </source>
</evidence>
<sequence>REGARLRLQRWRLETRTNQIHVDAFRAISDWYHFAILELTNVDGFQSDPKWIGRYLGISEFEVQLACDRLIRLGLLKSENGHLYTTHGQDNVPDDIPSESKRNFHTQILSRAREAYVLQQPEEREFGAEIISIDRGQIQEAKKALRDFQHKFCRKMEGEAARKDGLYCLSLQFFDLGHKGVNP</sequence>
<feature type="domain" description="DUF4423" evidence="1">
    <location>
        <begin position="17"/>
        <end position="176"/>
    </location>
</feature>
<accession>A0A5C6MAJ2</accession>
<dbReference type="Proteomes" id="UP000321083">
    <property type="component" value="Unassembled WGS sequence"/>
</dbReference>
<dbReference type="EMBL" id="SRHE01000147">
    <property type="protein sequence ID" value="TWW09921.1"/>
    <property type="molecule type" value="Genomic_DNA"/>
</dbReference>
<dbReference type="AlphaFoldDB" id="A0A5C6MAJ2"/>
<dbReference type="InterPro" id="IPR011873">
    <property type="entry name" value="CHP02147"/>
</dbReference>
<name>A0A5C6MAJ2_9PLAN</name>
<dbReference type="Pfam" id="PF14394">
    <property type="entry name" value="DUF4423"/>
    <property type="match status" value="1"/>
</dbReference>
<evidence type="ECO:0000259" key="1">
    <source>
        <dbReference type="Pfam" id="PF14394"/>
    </source>
</evidence>
<protein>
    <recommendedName>
        <fullName evidence="1">DUF4423 domain-containing protein</fullName>
    </recommendedName>
</protein>
<reference evidence="2 3" key="1">
    <citation type="submission" date="2019-08" db="EMBL/GenBank/DDBJ databases">
        <title>100 year-old enigma solved: identification of Planctomyces bekefii, the type genus and species of the phylum Planctomycetes.</title>
        <authorList>
            <person name="Svetlana D.N."/>
            <person name="Overmann J."/>
        </authorList>
    </citation>
    <scope>NUCLEOTIDE SEQUENCE [LARGE SCALE GENOMIC DNA]</scope>
    <source>
        <strain evidence="2">Phe10_nw2017</strain>
    </source>
</reference>
<keyword evidence="3" id="KW-1185">Reference proteome</keyword>
<gene>
    <name evidence="2" type="ORF">E3A20_09480</name>
</gene>
<evidence type="ECO:0000313" key="2">
    <source>
        <dbReference type="EMBL" id="TWW09921.1"/>
    </source>
</evidence>
<reference evidence="2 3" key="2">
    <citation type="submission" date="2019-08" db="EMBL/GenBank/DDBJ databases">
        <authorList>
            <person name="Henke P."/>
        </authorList>
    </citation>
    <scope>NUCLEOTIDE SEQUENCE [LARGE SCALE GENOMIC DNA]</scope>
    <source>
        <strain evidence="2">Phe10_nw2017</strain>
    </source>
</reference>